<dbReference type="InterPro" id="IPR035892">
    <property type="entry name" value="C2_domain_sf"/>
</dbReference>
<evidence type="ECO:0000313" key="6">
    <source>
        <dbReference type="Proteomes" id="UP000193648"/>
    </source>
</evidence>
<accession>A0A1Y2GHE1</accession>
<keyword evidence="6" id="KW-1185">Reference proteome</keyword>
<dbReference type="Gene3D" id="3.40.50.410">
    <property type="entry name" value="von Willebrand factor, type A domain"/>
    <property type="match status" value="1"/>
</dbReference>
<reference evidence="4 6" key="1">
    <citation type="submission" date="2016-07" db="EMBL/GenBank/DDBJ databases">
        <title>Pervasive Adenine N6-methylation of Active Genes in Fungi.</title>
        <authorList>
            <consortium name="DOE Joint Genome Institute"/>
            <person name="Mondo S.J."/>
            <person name="Dannebaum R.O."/>
            <person name="Kuo R.C."/>
            <person name="Labutti K."/>
            <person name="Haridas S."/>
            <person name="Kuo A."/>
            <person name="Salamov A."/>
            <person name="Ahrendt S.R."/>
            <person name="Lipzen A."/>
            <person name="Sullivan W."/>
            <person name="Andreopoulos W.B."/>
            <person name="Clum A."/>
            <person name="Lindquist E."/>
            <person name="Daum C."/>
            <person name="Ramamoorthy G.K."/>
            <person name="Gryganskyi A."/>
            <person name="Culley D."/>
            <person name="Magnuson J.K."/>
            <person name="James T.Y."/>
            <person name="O'Malley M.A."/>
            <person name="Stajich J.E."/>
            <person name="Spatafora J.W."/>
            <person name="Visel A."/>
            <person name="Grigoriev I.V."/>
        </authorList>
    </citation>
    <scope>NUCLEOTIDE SEQUENCE [LARGE SCALE GENOMIC DNA]</scope>
    <source>
        <strain evidence="4 6">NRRL 3116</strain>
    </source>
</reference>
<evidence type="ECO:0000256" key="1">
    <source>
        <dbReference type="ARBA" id="ARBA00009048"/>
    </source>
</evidence>
<evidence type="ECO:0000313" key="4">
    <source>
        <dbReference type="EMBL" id="ORZ10998.1"/>
    </source>
</evidence>
<dbReference type="SUPFAM" id="SSF53300">
    <property type="entry name" value="vWA-like"/>
    <property type="match status" value="1"/>
</dbReference>
<dbReference type="InterPro" id="IPR000008">
    <property type="entry name" value="C2_dom"/>
</dbReference>
<proteinExistence type="inferred from homology"/>
<dbReference type="STRING" id="64571.A0A1Y2GHE1"/>
<dbReference type="PANTHER" id="PTHR10857:SF106">
    <property type="entry name" value="C2 DOMAIN-CONTAINING PROTEIN"/>
    <property type="match status" value="1"/>
</dbReference>
<gene>
    <name evidence="5" type="ORF">BCR41DRAFT_356782</name>
    <name evidence="4" type="ORF">BCR41DRAFT_357321</name>
</gene>
<feature type="region of interest" description="Disordered" evidence="2">
    <location>
        <begin position="506"/>
        <end position="572"/>
    </location>
</feature>
<name>A0A1Y2GHE1_9FUNG</name>
<dbReference type="PROSITE" id="PS50004">
    <property type="entry name" value="C2"/>
    <property type="match status" value="1"/>
</dbReference>
<dbReference type="InterPro" id="IPR002035">
    <property type="entry name" value="VWF_A"/>
</dbReference>
<dbReference type="InParanoid" id="A0A1Y2GHE1"/>
<dbReference type="InterPro" id="IPR045052">
    <property type="entry name" value="Copine"/>
</dbReference>
<dbReference type="EMBL" id="MCFF01000029">
    <property type="protein sequence ID" value="ORZ10998.1"/>
    <property type="molecule type" value="Genomic_DNA"/>
</dbReference>
<feature type="non-terminal residue" evidence="4">
    <location>
        <position position="1"/>
    </location>
</feature>
<dbReference type="GO" id="GO:0071277">
    <property type="term" value="P:cellular response to calcium ion"/>
    <property type="evidence" value="ECO:0007669"/>
    <property type="project" value="TreeGrafter"/>
</dbReference>
<dbReference type="Pfam" id="PF07002">
    <property type="entry name" value="Copine"/>
    <property type="match status" value="1"/>
</dbReference>
<evidence type="ECO:0000259" key="3">
    <source>
        <dbReference type="PROSITE" id="PS50004"/>
    </source>
</evidence>
<dbReference type="GO" id="GO:0005886">
    <property type="term" value="C:plasma membrane"/>
    <property type="evidence" value="ECO:0007669"/>
    <property type="project" value="TreeGrafter"/>
</dbReference>
<dbReference type="Gene3D" id="2.60.40.150">
    <property type="entry name" value="C2 domain"/>
    <property type="match status" value="1"/>
</dbReference>
<evidence type="ECO:0000313" key="5">
    <source>
        <dbReference type="EMBL" id="ORZ11697.1"/>
    </source>
</evidence>
<comment type="similarity">
    <text evidence="1">Belongs to the copine family.</text>
</comment>
<dbReference type="GO" id="GO:0005544">
    <property type="term" value="F:calcium-dependent phospholipid binding"/>
    <property type="evidence" value="ECO:0007669"/>
    <property type="project" value="InterPro"/>
</dbReference>
<sequence>GRSFSDPQVFLFLWDTKVGSWSKTPYAKTERIKDTLNPCSSTHSIDYRFETEQRLRFAVYDIDDKNSDKFSDQDYLGEATVDLASIVTARGGQIGFKFIASMGTIIIQAEELKSSKTYSARNENGTYSPVYDPRCGKMTMNPIWDPFSIKESVLNNGDPNRSLRIQVMSHKENGTHTIIGTTPVFTTADLSRYSFPHTVPIPPMTGTSSLTITNFSITTPPSFMDFMIAGGTIGLIVAIDFTQSNGDPQNPSSLHFKSPTGDNEYTRAIRSVGNILQFYDSDKNFQIQGQVNHAFPLNGNPSNPEVNGVEGILNAYWNAHSFVELWGPTNFTPVISEATTIAKNSEPYNYTVLLILTDGAITDMNDTISAIQKASKHAISIIIVGVGKAEFGKMDALDGDVETSSVRSKKSRDIVQFVAARDFPPHLEYGLAQALLAELPDQFVAYMTINNIKPPPVVLGSVPMPMGSHMVDTVPTHPMIAPGRYPPSTIYPPPFMSGASGYAPGYPSPAGPPRPDFYPSRSPSPVFRAYGTSPPTHINHPSHENSAQSLQQPRAPGAPQTALPSDEANGKH</sequence>
<dbReference type="Proteomes" id="UP000193648">
    <property type="component" value="Unassembled WGS sequence"/>
</dbReference>
<feature type="compositionally biased region" description="Pro residues" evidence="2">
    <location>
        <begin position="506"/>
        <end position="516"/>
    </location>
</feature>
<dbReference type="InterPro" id="IPR036465">
    <property type="entry name" value="vWFA_dom_sf"/>
</dbReference>
<dbReference type="SMART" id="SM00327">
    <property type="entry name" value="VWA"/>
    <property type="match status" value="1"/>
</dbReference>
<feature type="domain" description="C2" evidence="3">
    <location>
        <begin position="1"/>
        <end position="96"/>
    </location>
</feature>
<dbReference type="OrthoDB" id="5855668at2759"/>
<protein>
    <submittedName>
        <fullName evidence="4">Copine-domain-containing protein</fullName>
    </submittedName>
</protein>
<dbReference type="PANTHER" id="PTHR10857">
    <property type="entry name" value="COPINE"/>
    <property type="match status" value="1"/>
</dbReference>
<dbReference type="EMBL" id="MCFF01000027">
    <property type="protein sequence ID" value="ORZ11697.1"/>
    <property type="molecule type" value="Genomic_DNA"/>
</dbReference>
<dbReference type="GeneID" id="33566557"/>
<dbReference type="Pfam" id="PF00168">
    <property type="entry name" value="C2"/>
    <property type="match status" value="2"/>
</dbReference>
<comment type="caution">
    <text evidence="4">The sequence shown here is derived from an EMBL/GenBank/DDBJ whole genome shotgun (WGS) entry which is preliminary data.</text>
</comment>
<dbReference type="InterPro" id="IPR010734">
    <property type="entry name" value="Copine_C"/>
</dbReference>
<evidence type="ECO:0000256" key="2">
    <source>
        <dbReference type="SAM" id="MobiDB-lite"/>
    </source>
</evidence>
<dbReference type="CDD" id="cd04048">
    <property type="entry name" value="C2A_Copine"/>
    <property type="match status" value="1"/>
</dbReference>
<organism evidence="4 6">
    <name type="scientific">Lobosporangium transversale</name>
    <dbReference type="NCBI Taxonomy" id="64571"/>
    <lineage>
        <taxon>Eukaryota</taxon>
        <taxon>Fungi</taxon>
        <taxon>Fungi incertae sedis</taxon>
        <taxon>Mucoromycota</taxon>
        <taxon>Mortierellomycotina</taxon>
        <taxon>Mortierellomycetes</taxon>
        <taxon>Mortierellales</taxon>
        <taxon>Mortierellaceae</taxon>
        <taxon>Lobosporangium</taxon>
    </lineage>
</organism>
<dbReference type="RefSeq" id="XP_021879794.1">
    <property type="nucleotide sequence ID" value="XM_022024713.1"/>
</dbReference>
<dbReference type="SUPFAM" id="SSF49562">
    <property type="entry name" value="C2 domain (Calcium/lipid-binding domain, CaLB)"/>
    <property type="match status" value="1"/>
</dbReference>
<dbReference type="AlphaFoldDB" id="A0A1Y2GHE1"/>